<dbReference type="PATRIC" id="fig|1486262.3.peg.155"/>
<evidence type="ECO:0000313" key="1">
    <source>
        <dbReference type="EMBL" id="AJY44545.1"/>
    </source>
</evidence>
<evidence type="ECO:0000313" key="2">
    <source>
        <dbReference type="Proteomes" id="UP000032611"/>
    </source>
</evidence>
<dbReference type="InterPro" id="IPR042258">
    <property type="entry name" value="DGOK_N"/>
</dbReference>
<keyword evidence="2" id="KW-1185">Reference proteome</keyword>
<evidence type="ECO:0008006" key="3">
    <source>
        <dbReference type="Google" id="ProtNLM"/>
    </source>
</evidence>
<dbReference type="Proteomes" id="UP000032611">
    <property type="component" value="Chromosome"/>
</dbReference>
<dbReference type="KEGG" id="mey:TM49_00745"/>
<sequence length="320" mass="33887">MTSNWKEGQASLIALDWGTSALRAYLMNFDGAVLETRSSDCGIQNLAKPGGAGFEKAFSDIRDGWPAGLPVIAGGMVGSAQGWKEAPYIDCPADFTQLADASVHVTTETGEQVVIAPGMIYRPDHGQPDVMRGEEIQIAGALAQNPTLGVNTVFLLPGTHSKWVRVSQGRVVDFDTYMTGELFSVLKRHSILGRLMSETPSKGEAAGRAFEKGLAVSAADPDRLQHLLFGVRTHGLAGDLAGNVLSDYLSGLLIGNEIAASLARRTDPGVPLVLIGEQALCRRYQEALQVFGCPPADYIDNASASGLYLVACKAGLIKAA</sequence>
<dbReference type="GO" id="GO:0008671">
    <property type="term" value="F:2-dehydro-3-deoxygalactonokinase activity"/>
    <property type="evidence" value="ECO:0007669"/>
    <property type="project" value="InterPro"/>
</dbReference>
<dbReference type="STRING" id="1486262.TM49_00745"/>
<dbReference type="Gene3D" id="3.30.420.310">
    <property type="entry name" value="2-keto-3-deoxy-galactonokinase, C-terminal domain"/>
    <property type="match status" value="1"/>
</dbReference>
<dbReference type="GO" id="GO:0034194">
    <property type="term" value="P:D-galactonate catabolic process"/>
    <property type="evidence" value="ECO:0007669"/>
    <property type="project" value="InterPro"/>
</dbReference>
<dbReference type="AlphaFoldDB" id="A0A0D5LKR6"/>
<dbReference type="EMBL" id="CP010803">
    <property type="protein sequence ID" value="AJY44545.1"/>
    <property type="molecule type" value="Genomic_DNA"/>
</dbReference>
<dbReference type="Pfam" id="PF05035">
    <property type="entry name" value="DGOK"/>
    <property type="match status" value="1"/>
</dbReference>
<dbReference type="RefSeq" id="WP_045679115.1">
    <property type="nucleotide sequence ID" value="NZ_CP010803.1"/>
</dbReference>
<accession>A0A0D5LKR6</accession>
<gene>
    <name evidence="1" type="ORF">TM49_00745</name>
</gene>
<reference evidence="1 2" key="1">
    <citation type="journal article" date="2015" name="Genome Announc.">
        <title>Complete genome sequence of Martelella endophytica YC6887, which has antifungal activity associated with a halophyte.</title>
        <authorList>
            <person name="Khan A."/>
            <person name="Khan H."/>
            <person name="Chung E.J."/>
            <person name="Hossain M.T."/>
            <person name="Chung Y.R."/>
        </authorList>
    </citation>
    <scope>NUCLEOTIDE SEQUENCE [LARGE SCALE GENOMIC DNA]</scope>
    <source>
        <strain evidence="1">YC6887</strain>
    </source>
</reference>
<dbReference type="InterPro" id="IPR042257">
    <property type="entry name" value="DGOK_C"/>
</dbReference>
<organism evidence="1 2">
    <name type="scientific">Martelella endophytica</name>
    <dbReference type="NCBI Taxonomy" id="1486262"/>
    <lineage>
        <taxon>Bacteria</taxon>
        <taxon>Pseudomonadati</taxon>
        <taxon>Pseudomonadota</taxon>
        <taxon>Alphaproteobacteria</taxon>
        <taxon>Hyphomicrobiales</taxon>
        <taxon>Aurantimonadaceae</taxon>
        <taxon>Martelella</taxon>
    </lineage>
</organism>
<dbReference type="InterPro" id="IPR007729">
    <property type="entry name" value="DGOK"/>
</dbReference>
<dbReference type="CDD" id="cd24012">
    <property type="entry name" value="ASKHA_NBD_KDGal-kinase"/>
    <property type="match status" value="1"/>
</dbReference>
<protein>
    <recommendedName>
        <fullName evidence="3">2-dehydro-3-deoxygalactonokinase</fullName>
    </recommendedName>
</protein>
<dbReference type="HOGENOM" id="CLU_058005_2_0_5"/>
<dbReference type="Gene3D" id="3.30.420.300">
    <property type="entry name" value="2-keto-3-deoxy-galactonokinase, substrate binding domain"/>
    <property type="match status" value="1"/>
</dbReference>
<proteinExistence type="predicted"/>
<dbReference type="OrthoDB" id="256574at2"/>
<name>A0A0D5LKR6_MAREN</name>